<comment type="subcellular location">
    <subcellularLocation>
        <location evidence="1">Cell membrane</location>
        <topology evidence="1">Multi-pass membrane protein</topology>
    </subcellularLocation>
</comment>
<dbReference type="InterPro" id="IPR004089">
    <property type="entry name" value="MCPsignal_dom"/>
</dbReference>
<dbReference type="InterPro" id="IPR029151">
    <property type="entry name" value="Sensor-like_sf"/>
</dbReference>
<dbReference type="PROSITE" id="PS50885">
    <property type="entry name" value="HAMP"/>
    <property type="match status" value="1"/>
</dbReference>
<keyword evidence="5 10" id="KW-1133">Transmembrane helix</keyword>
<dbReference type="CDD" id="cd12914">
    <property type="entry name" value="PDC1_DGC_like"/>
    <property type="match status" value="1"/>
</dbReference>
<keyword evidence="2" id="KW-1003">Cell membrane</keyword>
<accession>A0A1G5E109</accession>
<dbReference type="Pfam" id="PF02743">
    <property type="entry name" value="dCache_1"/>
    <property type="match status" value="1"/>
</dbReference>
<feature type="domain" description="Methyl-accepting transducer" evidence="11">
    <location>
        <begin position="384"/>
        <end position="641"/>
    </location>
</feature>
<name>A0A1G5E109_9FIRM</name>
<evidence type="ECO:0000256" key="6">
    <source>
        <dbReference type="ARBA" id="ARBA00023136"/>
    </source>
</evidence>
<feature type="transmembrane region" description="Helical" evidence="10">
    <location>
        <begin position="288"/>
        <end position="312"/>
    </location>
</feature>
<feature type="domain" description="HAMP" evidence="12">
    <location>
        <begin position="312"/>
        <end position="365"/>
    </location>
</feature>
<protein>
    <submittedName>
        <fullName evidence="13">Methyl-accepting chemotaxis protein</fullName>
    </submittedName>
</protein>
<keyword evidence="4 10" id="KW-0812">Transmembrane</keyword>
<dbReference type="RefSeq" id="WP_074462339.1">
    <property type="nucleotide sequence ID" value="NZ_FMUR01000009.1"/>
</dbReference>
<keyword evidence="7 9" id="KW-0807">Transducer</keyword>
<dbReference type="PANTHER" id="PTHR32089:SF112">
    <property type="entry name" value="LYSOZYME-LIKE PROTEIN-RELATED"/>
    <property type="match status" value="1"/>
</dbReference>
<dbReference type="CDD" id="cd18774">
    <property type="entry name" value="PDC2_HK_sensor"/>
    <property type="match status" value="1"/>
</dbReference>
<dbReference type="InterPro" id="IPR033479">
    <property type="entry name" value="dCache_1"/>
</dbReference>
<dbReference type="PROSITE" id="PS50111">
    <property type="entry name" value="CHEMOTAXIS_TRANSDUC_2"/>
    <property type="match status" value="1"/>
</dbReference>
<evidence type="ECO:0000313" key="14">
    <source>
        <dbReference type="Proteomes" id="UP000183047"/>
    </source>
</evidence>
<organism evidence="13 14">
    <name type="scientific">Butyrivibrio hungatei</name>
    <dbReference type="NCBI Taxonomy" id="185008"/>
    <lineage>
        <taxon>Bacteria</taxon>
        <taxon>Bacillati</taxon>
        <taxon>Bacillota</taxon>
        <taxon>Clostridia</taxon>
        <taxon>Lachnospirales</taxon>
        <taxon>Lachnospiraceae</taxon>
        <taxon>Butyrivibrio</taxon>
    </lineage>
</organism>
<dbReference type="GO" id="GO:0007165">
    <property type="term" value="P:signal transduction"/>
    <property type="evidence" value="ECO:0007669"/>
    <property type="project" value="UniProtKB-KW"/>
</dbReference>
<dbReference type="Gene3D" id="1.10.287.950">
    <property type="entry name" value="Methyl-accepting chemotaxis protein"/>
    <property type="match status" value="1"/>
</dbReference>
<dbReference type="AlphaFoldDB" id="A0A1G5E109"/>
<dbReference type="Pfam" id="PF00015">
    <property type="entry name" value="MCPsignal"/>
    <property type="match status" value="1"/>
</dbReference>
<dbReference type="Pfam" id="PF00672">
    <property type="entry name" value="HAMP"/>
    <property type="match status" value="1"/>
</dbReference>
<dbReference type="GO" id="GO:0005886">
    <property type="term" value="C:plasma membrane"/>
    <property type="evidence" value="ECO:0007669"/>
    <property type="project" value="UniProtKB-SubCell"/>
</dbReference>
<dbReference type="GO" id="GO:0006935">
    <property type="term" value="P:chemotaxis"/>
    <property type="evidence" value="ECO:0007669"/>
    <property type="project" value="UniProtKB-KW"/>
</dbReference>
<dbReference type="EMBL" id="FMUR01000009">
    <property type="protein sequence ID" value="SCY20178.1"/>
    <property type="molecule type" value="Genomic_DNA"/>
</dbReference>
<evidence type="ECO:0000313" key="13">
    <source>
        <dbReference type="EMBL" id="SCY20178.1"/>
    </source>
</evidence>
<keyword evidence="14" id="KW-1185">Reference proteome</keyword>
<evidence type="ECO:0000259" key="11">
    <source>
        <dbReference type="PROSITE" id="PS50111"/>
    </source>
</evidence>
<sequence>MEKDSTPKKKTTDFVNSIKPRMIAIMLLVAAIPLIISVMVSYISSTSKAVKDAENTLNWQANYIQSEFEGIMEKNIMSIQTLAKSPATTRFMETPFNVTFQDEASKYLEEIDTMLNDGNITVLTGKDGKQILRNTGELVDVGERDYFKEAMNGNTYVSNVIVSASTGVRQITIAAPVYNSKGETIGIVQRNLDLNRFHEFLAEKSSDAFFVDRNGLVAAHSQYEITADNEDDRSKSQFIASGQESGVYQVDTGKGYHAVVSFKKSPSTGFVVVAATDTKVVTAETRSAALIVVIVGLVLLVITAFISVQMAISFTSPINDVNNALAALADGRFAVVTKHTKRKDEFGAIINNTNTVINELQAIVSNIKASATTIGESSEELSDMANQISQTAEDVSNAVQDIASGATQQADEIQKASENVTQIGDAVSNVQGSTGSLEALATRMKDASEASSQSLSALQESSTNMTSKIDDISKTISATQEAVSSINEKVEGIASIATQTNLLSLNASIEAARAGEAGKGFAVVAEEIGKLADDSKAMADDIRKQMDILLEQSEAAVEASDEVRKGNLDQQDALGETLISVNEMLSDISETVNGVKSISSGAETCVSSKNVVSDSMNSLSAISQQNAASSEETGASMEELSATVTSLAGSATNLKNVANKLNQDIQFFKT</sequence>
<evidence type="ECO:0000256" key="3">
    <source>
        <dbReference type="ARBA" id="ARBA00022500"/>
    </source>
</evidence>
<keyword evidence="3" id="KW-0145">Chemotaxis</keyword>
<evidence type="ECO:0000256" key="1">
    <source>
        <dbReference type="ARBA" id="ARBA00004651"/>
    </source>
</evidence>
<evidence type="ECO:0000256" key="9">
    <source>
        <dbReference type="PROSITE-ProRule" id="PRU00284"/>
    </source>
</evidence>
<dbReference type="SUPFAM" id="SSF58104">
    <property type="entry name" value="Methyl-accepting chemotaxis protein (MCP) signaling domain"/>
    <property type="match status" value="1"/>
</dbReference>
<comment type="similarity">
    <text evidence="8">Belongs to the methyl-accepting chemotaxis (MCP) protein family.</text>
</comment>
<evidence type="ECO:0000256" key="10">
    <source>
        <dbReference type="SAM" id="Phobius"/>
    </source>
</evidence>
<gene>
    <name evidence="13" type="ORF">SAMN02910451_01740</name>
</gene>
<dbReference type="Gene3D" id="3.30.450.20">
    <property type="entry name" value="PAS domain"/>
    <property type="match status" value="1"/>
</dbReference>
<dbReference type="InterPro" id="IPR003660">
    <property type="entry name" value="HAMP_dom"/>
</dbReference>
<dbReference type="SUPFAM" id="SSF103190">
    <property type="entry name" value="Sensory domain-like"/>
    <property type="match status" value="1"/>
</dbReference>
<reference evidence="14" key="1">
    <citation type="submission" date="2016-10" db="EMBL/GenBank/DDBJ databases">
        <authorList>
            <person name="Varghese N."/>
            <person name="Submissions S."/>
        </authorList>
    </citation>
    <scope>NUCLEOTIDE SEQUENCE [LARGE SCALE GENOMIC DNA]</scope>
    <source>
        <strain evidence="14">XBD2006</strain>
    </source>
</reference>
<dbReference type="Proteomes" id="UP000183047">
    <property type="component" value="Unassembled WGS sequence"/>
</dbReference>
<evidence type="ECO:0000256" key="4">
    <source>
        <dbReference type="ARBA" id="ARBA00022692"/>
    </source>
</evidence>
<evidence type="ECO:0000256" key="5">
    <source>
        <dbReference type="ARBA" id="ARBA00022989"/>
    </source>
</evidence>
<evidence type="ECO:0000256" key="2">
    <source>
        <dbReference type="ARBA" id="ARBA00022475"/>
    </source>
</evidence>
<evidence type="ECO:0000256" key="8">
    <source>
        <dbReference type="ARBA" id="ARBA00029447"/>
    </source>
</evidence>
<keyword evidence="6 10" id="KW-0472">Membrane</keyword>
<proteinExistence type="inferred from homology"/>
<dbReference type="SMART" id="SM00283">
    <property type="entry name" value="MA"/>
    <property type="match status" value="1"/>
</dbReference>
<dbReference type="STRING" id="185008.bhn_I2043"/>
<evidence type="ECO:0000259" key="12">
    <source>
        <dbReference type="PROSITE" id="PS50885"/>
    </source>
</evidence>
<feature type="transmembrane region" description="Helical" evidence="10">
    <location>
        <begin position="22"/>
        <end position="43"/>
    </location>
</feature>
<dbReference type="Gene3D" id="6.10.340.10">
    <property type="match status" value="1"/>
</dbReference>
<dbReference type="OrthoDB" id="9762005at2"/>
<dbReference type="PANTHER" id="PTHR32089">
    <property type="entry name" value="METHYL-ACCEPTING CHEMOTAXIS PROTEIN MCPB"/>
    <property type="match status" value="1"/>
</dbReference>
<evidence type="ECO:0000256" key="7">
    <source>
        <dbReference type="ARBA" id="ARBA00023224"/>
    </source>
</evidence>